<comment type="caution">
    <text evidence="2">The sequence shown here is derived from an EMBL/GenBank/DDBJ whole genome shotgun (WGS) entry which is preliminary data.</text>
</comment>
<gene>
    <name evidence="2" type="ORF">N482_17895</name>
</gene>
<dbReference type="Pfam" id="PF09839">
    <property type="entry name" value="DUF2066"/>
    <property type="match status" value="1"/>
</dbReference>
<name>A0A166Z7I6_9GAMM</name>
<accession>A0A166Z7I6</accession>
<reference evidence="2 3" key="1">
    <citation type="submission" date="2013-07" db="EMBL/GenBank/DDBJ databases">
        <title>Comparative Genomic and Metabolomic Analysis of Twelve Strains of Pseudoalteromonas luteoviolacea.</title>
        <authorList>
            <person name="Vynne N.G."/>
            <person name="Mansson M."/>
            <person name="Gram L."/>
        </authorList>
    </citation>
    <scope>NUCLEOTIDE SEQUENCE [LARGE SCALE GENOMIC DNA]</scope>
    <source>
        <strain evidence="2 3">NCIMB 1942</strain>
    </source>
</reference>
<organism evidence="2 3">
    <name type="scientific">Pseudoalteromonas luteoviolacea NCIMB 1942</name>
    <dbReference type="NCBI Taxonomy" id="1365253"/>
    <lineage>
        <taxon>Bacteria</taxon>
        <taxon>Pseudomonadati</taxon>
        <taxon>Pseudomonadota</taxon>
        <taxon>Gammaproteobacteria</taxon>
        <taxon>Alteromonadales</taxon>
        <taxon>Pseudoalteromonadaceae</taxon>
        <taxon>Pseudoalteromonas</taxon>
    </lineage>
</organism>
<evidence type="ECO:0000313" key="2">
    <source>
        <dbReference type="EMBL" id="KZN44020.1"/>
    </source>
</evidence>
<dbReference type="PATRIC" id="fig|1365253.3.peg.4333"/>
<dbReference type="InterPro" id="IPR018642">
    <property type="entry name" value="DUF2066"/>
</dbReference>
<sequence length="351" mass="40275">MAQKLFLLCLFWMCSTAYAIEVTDLYEATLVVDDKTRATRAKASQDALDQVIKKLTGKAGNGDHPLIKKSKRRISDYMLKYEYIEHIEGELKIKVRFEAEKVEKLVRDSGFGLWGNRRPLIAIWLAIEDNLRRDFVTQESYPQLERLIYDTAAEWGIPVVVPLMDLTDRSQVGIAEVWGNFSEPVEAASARYNAERVITGRLFKQPNSSRWQLDWRYTDADMFESVQLVGDKQQLLISMVNDMSSALANEYVIDPNKSYATNSTVITVDGLRTFDKVERAKRQLLTISTVNSVDVVYRNKEQVQFEVEHMSSVSDLQKSLKLEQSFEVYVDPRAFHQVASSSNLRYSWVGQ</sequence>
<evidence type="ECO:0000313" key="3">
    <source>
        <dbReference type="Proteomes" id="UP000076587"/>
    </source>
</evidence>
<feature type="chain" id="PRO_5007883083" description="DUF2066 domain-containing protein" evidence="1">
    <location>
        <begin position="20"/>
        <end position="351"/>
    </location>
</feature>
<protein>
    <recommendedName>
        <fullName evidence="4">DUF2066 domain-containing protein</fullName>
    </recommendedName>
</protein>
<dbReference type="OrthoDB" id="6195299at2"/>
<dbReference type="AlphaFoldDB" id="A0A166Z7I6"/>
<dbReference type="EMBL" id="AUXT01000199">
    <property type="protein sequence ID" value="KZN44020.1"/>
    <property type="molecule type" value="Genomic_DNA"/>
</dbReference>
<dbReference type="RefSeq" id="WP_063378679.1">
    <property type="nucleotide sequence ID" value="NZ_AUXT01000199.1"/>
</dbReference>
<evidence type="ECO:0008006" key="4">
    <source>
        <dbReference type="Google" id="ProtNLM"/>
    </source>
</evidence>
<proteinExistence type="predicted"/>
<dbReference type="Proteomes" id="UP000076587">
    <property type="component" value="Unassembled WGS sequence"/>
</dbReference>
<keyword evidence="1" id="KW-0732">Signal</keyword>
<feature type="signal peptide" evidence="1">
    <location>
        <begin position="1"/>
        <end position="19"/>
    </location>
</feature>
<evidence type="ECO:0000256" key="1">
    <source>
        <dbReference type="SAM" id="SignalP"/>
    </source>
</evidence>